<proteinExistence type="predicted"/>
<reference evidence="1" key="1">
    <citation type="submission" date="2021-06" db="EMBL/GenBank/DDBJ databases">
        <authorList>
            <person name="Kallberg Y."/>
            <person name="Tangrot J."/>
            <person name="Rosling A."/>
        </authorList>
    </citation>
    <scope>NUCLEOTIDE SEQUENCE</scope>
    <source>
        <strain evidence="1">MA461A</strain>
    </source>
</reference>
<protein>
    <submittedName>
        <fullName evidence="1">817_t:CDS:1</fullName>
    </submittedName>
</protein>
<dbReference type="EMBL" id="CAJVQC010043356">
    <property type="protein sequence ID" value="CAG8777340.1"/>
    <property type="molecule type" value="Genomic_DNA"/>
</dbReference>
<comment type="caution">
    <text evidence="1">The sequence shown here is derived from an EMBL/GenBank/DDBJ whole genome shotgun (WGS) entry which is preliminary data.</text>
</comment>
<organism evidence="1 2">
    <name type="scientific">Racocetra persica</name>
    <dbReference type="NCBI Taxonomy" id="160502"/>
    <lineage>
        <taxon>Eukaryota</taxon>
        <taxon>Fungi</taxon>
        <taxon>Fungi incertae sedis</taxon>
        <taxon>Mucoromycota</taxon>
        <taxon>Glomeromycotina</taxon>
        <taxon>Glomeromycetes</taxon>
        <taxon>Diversisporales</taxon>
        <taxon>Gigasporaceae</taxon>
        <taxon>Racocetra</taxon>
    </lineage>
</organism>
<gene>
    <name evidence="1" type="ORF">RPERSI_LOCUS17100</name>
</gene>
<feature type="non-terminal residue" evidence="1">
    <location>
        <position position="199"/>
    </location>
</feature>
<dbReference type="Proteomes" id="UP000789920">
    <property type="component" value="Unassembled WGS sequence"/>
</dbReference>
<sequence>MNEITESGPDYDGGLSISHDYDDYKNYDDYKYRSNPKKRLNAMIGCGIFVLPGDVWRLTKSPGVALIFWIIGGVISFLGIMIYRELDIMLPRGAIIADVYAASLYFVYAIRGEDEENRPSEYLNPGGYFSKDFLRLAAGINLTISTVKVLAFYCMIIAGMVQLRETHFKNHWTSIFNNTISDQRTYSEQIGSYGNAMLE</sequence>
<evidence type="ECO:0000313" key="1">
    <source>
        <dbReference type="EMBL" id="CAG8777340.1"/>
    </source>
</evidence>
<keyword evidence="2" id="KW-1185">Reference proteome</keyword>
<name>A0ACA9R4Y6_9GLOM</name>
<accession>A0ACA9R4Y6</accession>
<evidence type="ECO:0000313" key="2">
    <source>
        <dbReference type="Proteomes" id="UP000789920"/>
    </source>
</evidence>